<dbReference type="AlphaFoldDB" id="L1LFW3"/>
<name>L1LFW3_THEEQ</name>
<dbReference type="OrthoDB" id="366458at2759"/>
<organism evidence="1 2">
    <name type="scientific">Theileria equi strain WA</name>
    <dbReference type="NCBI Taxonomy" id="1537102"/>
    <lineage>
        <taxon>Eukaryota</taxon>
        <taxon>Sar</taxon>
        <taxon>Alveolata</taxon>
        <taxon>Apicomplexa</taxon>
        <taxon>Aconoidasida</taxon>
        <taxon>Piroplasmida</taxon>
        <taxon>Theileriidae</taxon>
        <taxon>Theileria</taxon>
    </lineage>
</organism>
<gene>
    <name evidence="1" type="ORF">BEWA_043480</name>
</gene>
<evidence type="ECO:0000313" key="1">
    <source>
        <dbReference type="EMBL" id="EKX74307.1"/>
    </source>
</evidence>
<proteinExistence type="predicted"/>
<dbReference type="GeneID" id="15807755"/>
<dbReference type="Proteomes" id="UP000031512">
    <property type="component" value="Unassembled WGS sequence"/>
</dbReference>
<comment type="caution">
    <text evidence="1">The sequence shown here is derived from an EMBL/GenBank/DDBJ whole genome shotgun (WGS) entry which is preliminary data.</text>
</comment>
<accession>L1LFW3</accession>
<dbReference type="RefSeq" id="XP_004833759.1">
    <property type="nucleotide sequence ID" value="XM_004833702.1"/>
</dbReference>
<dbReference type="EMBL" id="ACOU01000002">
    <property type="protein sequence ID" value="EKX74307.1"/>
    <property type="molecule type" value="Genomic_DNA"/>
</dbReference>
<evidence type="ECO:0000313" key="2">
    <source>
        <dbReference type="Proteomes" id="UP000031512"/>
    </source>
</evidence>
<dbReference type="KEGG" id="beq:BEWA_043480"/>
<keyword evidence="2" id="KW-1185">Reference proteome</keyword>
<reference evidence="1 2" key="1">
    <citation type="journal article" date="2012" name="BMC Genomics">
        <title>Comparative genomic analysis and phylogenetic position of Theileria equi.</title>
        <authorList>
            <person name="Kappmeyer L.S."/>
            <person name="Thiagarajan M."/>
            <person name="Herndon D.R."/>
            <person name="Ramsay J.D."/>
            <person name="Caler E."/>
            <person name="Djikeng A."/>
            <person name="Gillespie J.J."/>
            <person name="Lau A.O."/>
            <person name="Roalson E.H."/>
            <person name="Silva J.C."/>
            <person name="Silva M.G."/>
            <person name="Suarez C.E."/>
            <person name="Ueti M.W."/>
            <person name="Nene V.M."/>
            <person name="Mealey R.H."/>
            <person name="Knowles D.P."/>
            <person name="Brayton K.A."/>
        </authorList>
    </citation>
    <scope>NUCLEOTIDE SEQUENCE [LARGE SCALE GENOMIC DNA]</scope>
    <source>
        <strain evidence="1 2">WA</strain>
    </source>
</reference>
<protein>
    <submittedName>
        <fullName evidence="1">Uncharacterized protein</fullName>
    </submittedName>
</protein>
<dbReference type="VEuPathDB" id="PiroplasmaDB:BEWA_043480"/>
<sequence>MTLRIDDKSRHLYLNVGNATISYTDLRLRKEEIESDGISNMNLEVESVEGGEIDEGIVPELDLNRLHKHNDVTSSIGSRTSGGESVISYLNKITLELQDKLNTVRADYQVNLSNSSIKTSSRRSGARISRIVSNNHTEDSTRNARPPRENRMLYHENDISGCVHAKSTTFEDSKLLSEDETGSAIEFQGYKEARDFNTHSTLNRNKYIISTNDTSHECDKYGSIMAINVNKSSNSTEQDEIPIIGTMSNMPSGFYNKHTNSLKGLENSDIDINHENAKPTINLNDEECDEDNAIEEDLNEHKYRNSVSKYKHLTLQELRSLELKNVNENKSDCYECNVLFGSSKGARSNSVNEEVSNNVDLQSAQDTSDITNKGNTGIETCEELFANTMDSKIEVKNISECSLDHLIKLSKVSEKYALLHDKIVSFGGENYGNFTTVGYNLSHTENTNKCIPKPWFEYPLVEKLKPIKNDVYNVFNDSRESKILPLEIDKYTKEIEKYIHEQATYRLDIEDHDRHNVMDPFLEYERVKDENKDLQDTEWAKYGRPISKQCRIAKHGR</sequence>